<sequence length="151" mass="16273">MKNAAEVIDLTRRLPTREEIASAAEAATALATARAENGALEIRGDDGEPVRLAPALADIMIDLLGHVSRGDMVTLVPTGAMLTTQQAADILNVSRPYLSKLLKEGEIPFIPVGSHRRVMHADLMAYKKRRDAARTAALDELARLGQDFDAS</sequence>
<dbReference type="InterPro" id="IPR041657">
    <property type="entry name" value="HTH_17"/>
</dbReference>
<dbReference type="NCBIfam" id="TIGR01764">
    <property type="entry name" value="excise"/>
    <property type="match status" value="1"/>
</dbReference>
<comment type="caution">
    <text evidence="2">The sequence shown here is derived from an EMBL/GenBank/DDBJ whole genome shotgun (WGS) entry which is preliminary data.</text>
</comment>
<protein>
    <submittedName>
        <fullName evidence="2">Excisionase family DNA binding protein</fullName>
    </submittedName>
</protein>
<dbReference type="RefSeq" id="WP_165878915.1">
    <property type="nucleotide sequence ID" value="NZ_JACIGF010000014.1"/>
</dbReference>
<dbReference type="InterPro" id="IPR010093">
    <property type="entry name" value="SinI_DNA-bd"/>
</dbReference>
<name>A0A4R2P6H7_RHOSA</name>
<evidence type="ECO:0000313" key="2">
    <source>
        <dbReference type="EMBL" id="TCP30452.1"/>
    </source>
</evidence>
<dbReference type="GO" id="GO:0003677">
    <property type="term" value="F:DNA binding"/>
    <property type="evidence" value="ECO:0007669"/>
    <property type="project" value="InterPro"/>
</dbReference>
<gene>
    <name evidence="2" type="ORF">EV659_11441</name>
</gene>
<dbReference type="AlphaFoldDB" id="A0A4R2P6H7"/>
<feature type="domain" description="Helix-turn-helix" evidence="1">
    <location>
        <begin position="81"/>
        <end position="130"/>
    </location>
</feature>
<dbReference type="Pfam" id="PF12728">
    <property type="entry name" value="HTH_17"/>
    <property type="match status" value="1"/>
</dbReference>
<dbReference type="Proteomes" id="UP000295399">
    <property type="component" value="Unassembled WGS sequence"/>
</dbReference>
<reference evidence="2 3" key="1">
    <citation type="submission" date="2019-03" db="EMBL/GenBank/DDBJ databases">
        <title>Genomic Encyclopedia of Type Strains, Phase IV (KMG-IV): sequencing the most valuable type-strain genomes for metagenomic binning, comparative biology and taxonomic classification.</title>
        <authorList>
            <person name="Goeker M."/>
        </authorList>
    </citation>
    <scope>NUCLEOTIDE SEQUENCE [LARGE SCALE GENOMIC DNA]</scope>
    <source>
        <strain evidence="2 3">DSM 2132</strain>
    </source>
</reference>
<evidence type="ECO:0000313" key="3">
    <source>
        <dbReference type="Proteomes" id="UP000295399"/>
    </source>
</evidence>
<dbReference type="InParanoid" id="A0A4R2P6H7"/>
<dbReference type="EMBL" id="SLXO01000014">
    <property type="protein sequence ID" value="TCP30452.1"/>
    <property type="molecule type" value="Genomic_DNA"/>
</dbReference>
<accession>A0A4R2P6H7</accession>
<keyword evidence="3" id="KW-1185">Reference proteome</keyword>
<proteinExistence type="predicted"/>
<organism evidence="2 3">
    <name type="scientific">Rhodothalassium salexigens DSM 2132</name>
    <dbReference type="NCBI Taxonomy" id="1188247"/>
    <lineage>
        <taxon>Bacteria</taxon>
        <taxon>Pseudomonadati</taxon>
        <taxon>Pseudomonadota</taxon>
        <taxon>Alphaproteobacteria</taxon>
        <taxon>Rhodothalassiales</taxon>
        <taxon>Rhodothalassiaceae</taxon>
        <taxon>Rhodothalassium</taxon>
    </lineage>
</organism>
<evidence type="ECO:0000259" key="1">
    <source>
        <dbReference type="Pfam" id="PF12728"/>
    </source>
</evidence>